<comment type="caution">
    <text evidence="1">The sequence shown here is derived from an EMBL/GenBank/DDBJ whole genome shotgun (WGS) entry which is preliminary data.</text>
</comment>
<proteinExistence type="predicted"/>
<evidence type="ECO:0000313" key="2">
    <source>
        <dbReference type="Proteomes" id="UP000886998"/>
    </source>
</evidence>
<dbReference type="OrthoDB" id="10289497at2759"/>
<dbReference type="AlphaFoldDB" id="A0A8X6WPS0"/>
<dbReference type="Proteomes" id="UP000886998">
    <property type="component" value="Unassembled WGS sequence"/>
</dbReference>
<reference evidence="1" key="1">
    <citation type="submission" date="2020-08" db="EMBL/GenBank/DDBJ databases">
        <title>Multicomponent nature underlies the extraordinary mechanical properties of spider dragline silk.</title>
        <authorList>
            <person name="Kono N."/>
            <person name="Nakamura H."/>
            <person name="Mori M."/>
            <person name="Yoshida Y."/>
            <person name="Ohtoshi R."/>
            <person name="Malay A.D."/>
            <person name="Moran D.A.P."/>
            <person name="Tomita M."/>
            <person name="Numata K."/>
            <person name="Arakawa K."/>
        </authorList>
    </citation>
    <scope>NUCLEOTIDE SEQUENCE</scope>
</reference>
<organism evidence="1 2">
    <name type="scientific">Trichonephila inaurata madagascariensis</name>
    <dbReference type="NCBI Taxonomy" id="2747483"/>
    <lineage>
        <taxon>Eukaryota</taxon>
        <taxon>Metazoa</taxon>
        <taxon>Ecdysozoa</taxon>
        <taxon>Arthropoda</taxon>
        <taxon>Chelicerata</taxon>
        <taxon>Arachnida</taxon>
        <taxon>Araneae</taxon>
        <taxon>Araneomorphae</taxon>
        <taxon>Entelegynae</taxon>
        <taxon>Araneoidea</taxon>
        <taxon>Nephilidae</taxon>
        <taxon>Trichonephila</taxon>
        <taxon>Trichonephila inaurata</taxon>
    </lineage>
</organism>
<accession>A0A8X6WPS0</accession>
<gene>
    <name evidence="1" type="ORF">TNIN_360201</name>
</gene>
<keyword evidence="2" id="KW-1185">Reference proteome</keyword>
<name>A0A8X6WPS0_9ARAC</name>
<sequence>MCHWHPTLEFQPSALNEDGLRIYSHIYLAAICVPMIRVPRLKRGGKKLKKQKQKSCSREGPFKVWFSLMNSRYGGNEMAFLSKASLIAKILIAKSGATTILVTNRSASSPRKRWPWKPSHAYNV</sequence>
<evidence type="ECO:0000313" key="1">
    <source>
        <dbReference type="EMBL" id="GFY38337.1"/>
    </source>
</evidence>
<dbReference type="EMBL" id="BMAV01000798">
    <property type="protein sequence ID" value="GFY38337.1"/>
    <property type="molecule type" value="Genomic_DNA"/>
</dbReference>
<protein>
    <submittedName>
        <fullName evidence="1">Uncharacterized protein</fullName>
    </submittedName>
</protein>